<dbReference type="EMBL" id="CAJNDS010002142">
    <property type="protein sequence ID" value="CAE7348802.1"/>
    <property type="molecule type" value="Genomic_DNA"/>
</dbReference>
<accession>A0A812PC85</accession>
<dbReference type="AlphaFoldDB" id="A0A812PC85"/>
<feature type="compositionally biased region" description="Acidic residues" evidence="1">
    <location>
        <begin position="307"/>
        <end position="326"/>
    </location>
</feature>
<sequence length="816" mass="86169">MNERLQRLQLALFLEATEWLQFAIPESYIRMASLSGLPLARKSLSTNVFSKLEEMKWPNPDWLARRILKIVDEREAEYEARQPQHSRDMSPPPSTSSSFGRSHLIKATSETDLSTAVPSEAPGTTCESEAWAPRFGGSEVSEVRADPPRQASGAPASPEPVKDSISRDQEPEPSKGEEVAPAVPMKPMEPAKMEDHDEQVSGGAVLTRMPSRQNDSEYGDDFEEEPEEEEEVARPAIVVVAAPPPQPAKDSPGTVQASEAVPAWAQQAKAKTMPNNNNLAGREEVKEPAKGDKDLAQATSPAQAPEEGSEVESNYDDEQDAFEQESSEPTPAPVASSPLRSAASYDDEEFEEQLSEELGADPPKGPAGQQQPEAVSGASSPAEEQISEELEDVAEPRTVPRDGSVASPAKVVDAGSEVASNYDDEPEAFEQASSEPTPAGMAPSVAATESYDDEDFKEQVSEELAADPPKGQSGQPGREAASPAEAAEVTPAPMAPSEEAADSYADEDFEEQPSEELAADPPKGQSGQQGREAVGVASSPAQTPKETASEVTPAPMAPSAEGAESYADEDFEEQPSEELAADPPKGQSGLQGREAVGGAAAPAEAASEVSPAPMAPSVEEAESYADADFEEQPSEELPADPPKEPSGPQGREAVGGAASPAEAPSEVTPAPMVPSEEAAESYADEDFEEQASEELVADPPKEPSGQQGREAPALPAEAERTLKEAASAVTPAPMAPSVEEAESYADEDFEEQPSEELAADPPKEQSGQQGRKAAAPPAEAERTLKEAASAVTPAPMARSVEEAESYADEDFEARRA</sequence>
<feature type="compositionally biased region" description="Polar residues" evidence="1">
    <location>
        <begin position="539"/>
        <end position="550"/>
    </location>
</feature>
<gene>
    <name evidence="2" type="ORF">SNAT2548_LOCUS18322</name>
</gene>
<feature type="compositionally biased region" description="Acidic residues" evidence="1">
    <location>
        <begin position="499"/>
        <end position="518"/>
    </location>
</feature>
<proteinExistence type="predicted"/>
<reference evidence="2" key="1">
    <citation type="submission" date="2021-02" db="EMBL/GenBank/DDBJ databases">
        <authorList>
            <person name="Dougan E. K."/>
            <person name="Rhodes N."/>
            <person name="Thang M."/>
            <person name="Chan C."/>
        </authorList>
    </citation>
    <scope>NUCLEOTIDE SEQUENCE</scope>
</reference>
<protein>
    <submittedName>
        <fullName evidence="2">Uncharacterized protein</fullName>
    </submittedName>
</protein>
<feature type="compositionally biased region" description="Acidic residues" evidence="1">
    <location>
        <begin position="345"/>
        <end position="359"/>
    </location>
</feature>
<feature type="compositionally biased region" description="Basic and acidic residues" evidence="1">
    <location>
        <begin position="189"/>
        <end position="199"/>
    </location>
</feature>
<evidence type="ECO:0000256" key="1">
    <source>
        <dbReference type="SAM" id="MobiDB-lite"/>
    </source>
</evidence>
<keyword evidence="3" id="KW-1185">Reference proteome</keyword>
<organism evidence="2 3">
    <name type="scientific">Symbiodinium natans</name>
    <dbReference type="NCBI Taxonomy" id="878477"/>
    <lineage>
        <taxon>Eukaryota</taxon>
        <taxon>Sar</taxon>
        <taxon>Alveolata</taxon>
        <taxon>Dinophyceae</taxon>
        <taxon>Suessiales</taxon>
        <taxon>Symbiodiniaceae</taxon>
        <taxon>Symbiodinium</taxon>
    </lineage>
</organism>
<feature type="region of interest" description="Disordered" evidence="1">
    <location>
        <begin position="78"/>
        <end position="816"/>
    </location>
</feature>
<feature type="compositionally biased region" description="Low complexity" evidence="1">
    <location>
        <begin position="592"/>
        <end position="618"/>
    </location>
</feature>
<feature type="compositionally biased region" description="Acidic residues" evidence="1">
    <location>
        <begin position="802"/>
        <end position="816"/>
    </location>
</feature>
<name>A0A812PC85_9DINO</name>
<dbReference type="OrthoDB" id="10689816at2759"/>
<evidence type="ECO:0000313" key="3">
    <source>
        <dbReference type="Proteomes" id="UP000604046"/>
    </source>
</evidence>
<feature type="compositionally biased region" description="Acidic residues" evidence="1">
    <location>
        <begin position="619"/>
        <end position="638"/>
    </location>
</feature>
<feature type="compositionally biased region" description="Acidic residues" evidence="1">
    <location>
        <begin position="217"/>
        <end position="231"/>
    </location>
</feature>
<feature type="compositionally biased region" description="Basic and acidic residues" evidence="1">
    <location>
        <begin position="160"/>
        <end position="178"/>
    </location>
</feature>
<feature type="compositionally biased region" description="Basic and acidic residues" evidence="1">
    <location>
        <begin position="78"/>
        <end position="88"/>
    </location>
</feature>
<comment type="caution">
    <text evidence="2">The sequence shown here is derived from an EMBL/GenBank/DDBJ whole genome shotgun (WGS) entry which is preliminary data.</text>
</comment>
<dbReference type="Proteomes" id="UP000604046">
    <property type="component" value="Unassembled WGS sequence"/>
</dbReference>
<feature type="compositionally biased region" description="Acidic residues" evidence="1">
    <location>
        <begin position="739"/>
        <end position="758"/>
    </location>
</feature>
<feature type="compositionally biased region" description="Acidic residues" evidence="1">
    <location>
        <begin position="677"/>
        <end position="696"/>
    </location>
</feature>
<feature type="compositionally biased region" description="Polar residues" evidence="1">
    <location>
        <begin position="108"/>
        <end position="117"/>
    </location>
</feature>
<feature type="compositionally biased region" description="Polar residues" evidence="1">
    <location>
        <begin position="368"/>
        <end position="379"/>
    </location>
</feature>
<feature type="compositionally biased region" description="Basic and acidic residues" evidence="1">
    <location>
        <begin position="281"/>
        <end position="295"/>
    </location>
</feature>
<feature type="compositionally biased region" description="Acidic residues" evidence="1">
    <location>
        <begin position="566"/>
        <end position="580"/>
    </location>
</feature>
<evidence type="ECO:0000313" key="2">
    <source>
        <dbReference type="EMBL" id="CAE7348802.1"/>
    </source>
</evidence>